<sequence length="295" mass="31512">MSIASVRAALLALTLSGLSLPAFAEEARSILFVGNSFTQGANSAVLRYRPQSVEGRVEADVGGIPALFARFAEQTGQIWRVVHVTRGGATLADHIREQLPLMAGRWDVAVLQEYSTLDPQRPGNAEITAKTAPELARHIEKANPGAAIYLMATWSRADQIYTPAGHWYGRPVASMAEDVQRALDRIDAASDAIDGVIPVGAAWNRAMAAGIADPNPYDGTSFGQVDLWSYDQYHASAAGSYLEALVVFGRVTGVDPRTLGAGDKAAHEIGLDPRVTAVLQRVAAEQLRLPGGVER</sequence>
<dbReference type="Proteomes" id="UP001166571">
    <property type="component" value="Unassembled WGS sequence"/>
</dbReference>
<evidence type="ECO:0000313" key="3">
    <source>
        <dbReference type="Proteomes" id="UP001166571"/>
    </source>
</evidence>
<proteinExistence type="predicted"/>
<protein>
    <submittedName>
        <fullName evidence="2">PEP-CTERM sorting domain-containing protein</fullName>
    </submittedName>
</protein>
<keyword evidence="3" id="KW-1185">Reference proteome</keyword>
<feature type="signal peptide" evidence="1">
    <location>
        <begin position="1"/>
        <end position="24"/>
    </location>
</feature>
<accession>A0ABS7MDS1</accession>
<dbReference type="SUPFAM" id="SSF52266">
    <property type="entry name" value="SGNH hydrolase"/>
    <property type="match status" value="1"/>
</dbReference>
<feature type="chain" id="PRO_5045089982" evidence="1">
    <location>
        <begin position="25"/>
        <end position="295"/>
    </location>
</feature>
<dbReference type="InterPro" id="IPR036514">
    <property type="entry name" value="SGNH_hydro_sf"/>
</dbReference>
<reference evidence="2" key="1">
    <citation type="submission" date="2021-08" db="EMBL/GenBank/DDBJ databases">
        <title>Sphingopyxis panaciterrulae sp. nov., isolated from the surface water of the Yellow Sea.</title>
        <authorList>
            <person name="Gao Z."/>
            <person name="Zhang D."/>
            <person name="Zhang A."/>
        </authorList>
    </citation>
    <scope>NUCLEOTIDE SEQUENCE</scope>
    <source>
        <strain evidence="2">XHP0097</strain>
    </source>
</reference>
<gene>
    <name evidence="2" type="ORF">K5P26_08155</name>
</gene>
<comment type="caution">
    <text evidence="2">The sequence shown here is derived from an EMBL/GenBank/DDBJ whole genome shotgun (WGS) entry which is preliminary data.</text>
</comment>
<keyword evidence="1" id="KW-0732">Signal</keyword>
<dbReference type="Gene3D" id="3.40.50.1110">
    <property type="entry name" value="SGNH hydrolase"/>
    <property type="match status" value="1"/>
</dbReference>
<organism evidence="2 3">
    <name type="scientific">Sphingopyxis jiangsuensis</name>
    <dbReference type="NCBI Taxonomy" id="2871171"/>
    <lineage>
        <taxon>Bacteria</taxon>
        <taxon>Pseudomonadati</taxon>
        <taxon>Pseudomonadota</taxon>
        <taxon>Alphaproteobacteria</taxon>
        <taxon>Sphingomonadales</taxon>
        <taxon>Sphingomonadaceae</taxon>
        <taxon>Sphingopyxis</taxon>
    </lineage>
</organism>
<evidence type="ECO:0000313" key="2">
    <source>
        <dbReference type="EMBL" id="MBY4637108.1"/>
    </source>
</evidence>
<name>A0ABS7MDS1_9SPHN</name>
<evidence type="ECO:0000256" key="1">
    <source>
        <dbReference type="SAM" id="SignalP"/>
    </source>
</evidence>
<dbReference type="RefSeq" id="WP_222136319.1">
    <property type="nucleotide sequence ID" value="NZ_JAILXK010000001.1"/>
</dbReference>
<dbReference type="EMBL" id="JAILXK010000001">
    <property type="protein sequence ID" value="MBY4637108.1"/>
    <property type="molecule type" value="Genomic_DNA"/>
</dbReference>